<gene>
    <name evidence="1" type="ORF">ARMSODRAFT_1027199</name>
</gene>
<dbReference type="Proteomes" id="UP000218334">
    <property type="component" value="Unassembled WGS sequence"/>
</dbReference>
<evidence type="ECO:0000313" key="1">
    <source>
        <dbReference type="EMBL" id="PBK59649.1"/>
    </source>
</evidence>
<protein>
    <submittedName>
        <fullName evidence="1">Uncharacterized protein</fullName>
    </submittedName>
</protein>
<keyword evidence="2" id="KW-1185">Reference proteome</keyword>
<organism evidence="1 2">
    <name type="scientific">Armillaria solidipes</name>
    <dbReference type="NCBI Taxonomy" id="1076256"/>
    <lineage>
        <taxon>Eukaryota</taxon>
        <taxon>Fungi</taxon>
        <taxon>Dikarya</taxon>
        <taxon>Basidiomycota</taxon>
        <taxon>Agaricomycotina</taxon>
        <taxon>Agaricomycetes</taxon>
        <taxon>Agaricomycetidae</taxon>
        <taxon>Agaricales</taxon>
        <taxon>Marasmiineae</taxon>
        <taxon>Physalacriaceae</taxon>
        <taxon>Armillaria</taxon>
    </lineage>
</organism>
<accession>A0A2H3AL87</accession>
<sequence length="134" mass="15320">MPSALANVSCADLGVNAVFEKLNAILGPTSHERTSVSSVLERFIARNYDFGTVYVYLRRHWVSFSYLGWVRDAEEQSPEKERDLLVNGRPLRLKPGYFEDDRCWFNRAWTIQEISEKMVIGGETGDDGTLEEDI</sequence>
<dbReference type="EMBL" id="KZ293499">
    <property type="protein sequence ID" value="PBK59649.1"/>
    <property type="molecule type" value="Genomic_DNA"/>
</dbReference>
<reference evidence="2" key="1">
    <citation type="journal article" date="2017" name="Nat. Ecol. Evol.">
        <title>Genome expansion and lineage-specific genetic innovations in the forest pathogenic fungi Armillaria.</title>
        <authorList>
            <person name="Sipos G."/>
            <person name="Prasanna A.N."/>
            <person name="Walter M.C."/>
            <person name="O'Connor E."/>
            <person name="Balint B."/>
            <person name="Krizsan K."/>
            <person name="Kiss B."/>
            <person name="Hess J."/>
            <person name="Varga T."/>
            <person name="Slot J."/>
            <person name="Riley R."/>
            <person name="Boka B."/>
            <person name="Rigling D."/>
            <person name="Barry K."/>
            <person name="Lee J."/>
            <person name="Mihaltcheva S."/>
            <person name="LaButti K."/>
            <person name="Lipzen A."/>
            <person name="Waldron R."/>
            <person name="Moloney N.M."/>
            <person name="Sperisen C."/>
            <person name="Kredics L."/>
            <person name="Vagvoelgyi C."/>
            <person name="Patrignani A."/>
            <person name="Fitzpatrick D."/>
            <person name="Nagy I."/>
            <person name="Doyle S."/>
            <person name="Anderson J.B."/>
            <person name="Grigoriev I.V."/>
            <person name="Gueldener U."/>
            <person name="Muensterkoetter M."/>
            <person name="Nagy L.G."/>
        </authorList>
    </citation>
    <scope>NUCLEOTIDE SEQUENCE [LARGE SCALE GENOMIC DNA]</scope>
    <source>
        <strain evidence="2">28-4</strain>
    </source>
</reference>
<evidence type="ECO:0000313" key="2">
    <source>
        <dbReference type="Proteomes" id="UP000218334"/>
    </source>
</evidence>
<dbReference type="AlphaFoldDB" id="A0A2H3AL87"/>
<name>A0A2H3AL87_9AGAR</name>
<dbReference type="STRING" id="1076256.A0A2H3AL87"/>
<proteinExistence type="predicted"/>